<accession>A0A1L9SSH9</accession>
<dbReference type="OrthoDB" id="439046at2759"/>
<evidence type="ECO:0000259" key="4">
    <source>
        <dbReference type="PROSITE" id="PS51459"/>
    </source>
</evidence>
<gene>
    <name evidence="5" type="ORF">ASPZODRAFT_89908</name>
</gene>
<feature type="site" description="Important for autoinhibition of adenylyltransferase activity" evidence="3">
    <location>
        <position position="64"/>
    </location>
</feature>
<feature type="domain" description="Fido" evidence="4">
    <location>
        <begin position="119"/>
        <end position="270"/>
    </location>
</feature>
<dbReference type="RefSeq" id="XP_022584593.1">
    <property type="nucleotide sequence ID" value="XM_022730374.1"/>
</dbReference>
<dbReference type="PROSITE" id="PS51459">
    <property type="entry name" value="FIDO"/>
    <property type="match status" value="1"/>
</dbReference>
<dbReference type="InterPro" id="IPR036597">
    <property type="entry name" value="Fido-like_dom_sf"/>
</dbReference>
<dbReference type="STRING" id="1073090.A0A1L9SSH9"/>
<dbReference type="Pfam" id="PF02661">
    <property type="entry name" value="Fic"/>
    <property type="match status" value="1"/>
</dbReference>
<name>A0A1L9SSH9_9EURO</name>
<dbReference type="Gene3D" id="1.10.3290.10">
    <property type="entry name" value="Fido-like domain"/>
    <property type="match status" value="1"/>
</dbReference>
<dbReference type="Proteomes" id="UP000184188">
    <property type="component" value="Unassembled WGS sequence"/>
</dbReference>
<dbReference type="InterPro" id="IPR040198">
    <property type="entry name" value="Fido_containing"/>
</dbReference>
<evidence type="ECO:0000313" key="6">
    <source>
        <dbReference type="Proteomes" id="UP000184188"/>
    </source>
</evidence>
<feature type="active site" evidence="1">
    <location>
        <position position="209"/>
    </location>
</feature>
<dbReference type="SUPFAM" id="SSF140931">
    <property type="entry name" value="Fic-like"/>
    <property type="match status" value="1"/>
</dbReference>
<dbReference type="InterPro" id="IPR003812">
    <property type="entry name" value="Fido"/>
</dbReference>
<reference evidence="6" key="1">
    <citation type="journal article" date="2017" name="Genome Biol.">
        <title>Comparative genomics reveals high biological diversity and specific adaptations in the industrially and medically important fungal genus Aspergillus.</title>
        <authorList>
            <person name="de Vries R.P."/>
            <person name="Riley R."/>
            <person name="Wiebenga A."/>
            <person name="Aguilar-Osorio G."/>
            <person name="Amillis S."/>
            <person name="Uchima C.A."/>
            <person name="Anderluh G."/>
            <person name="Asadollahi M."/>
            <person name="Askin M."/>
            <person name="Barry K."/>
            <person name="Battaglia E."/>
            <person name="Bayram O."/>
            <person name="Benocci T."/>
            <person name="Braus-Stromeyer S.A."/>
            <person name="Caldana C."/>
            <person name="Canovas D."/>
            <person name="Cerqueira G.C."/>
            <person name="Chen F."/>
            <person name="Chen W."/>
            <person name="Choi C."/>
            <person name="Clum A."/>
            <person name="Dos Santos R.A."/>
            <person name="Damasio A.R."/>
            <person name="Diallinas G."/>
            <person name="Emri T."/>
            <person name="Fekete E."/>
            <person name="Flipphi M."/>
            <person name="Freyberg S."/>
            <person name="Gallo A."/>
            <person name="Gournas C."/>
            <person name="Habgood R."/>
            <person name="Hainaut M."/>
            <person name="Harispe M.L."/>
            <person name="Henrissat B."/>
            <person name="Hilden K.S."/>
            <person name="Hope R."/>
            <person name="Hossain A."/>
            <person name="Karabika E."/>
            <person name="Karaffa L."/>
            <person name="Karanyi Z."/>
            <person name="Krasevec N."/>
            <person name="Kuo A."/>
            <person name="Kusch H."/>
            <person name="LaButti K."/>
            <person name="Lagendijk E.L."/>
            <person name="Lapidus A."/>
            <person name="Levasseur A."/>
            <person name="Lindquist E."/>
            <person name="Lipzen A."/>
            <person name="Logrieco A.F."/>
            <person name="MacCabe A."/>
            <person name="Maekelae M.R."/>
            <person name="Malavazi I."/>
            <person name="Melin P."/>
            <person name="Meyer V."/>
            <person name="Mielnichuk N."/>
            <person name="Miskei M."/>
            <person name="Molnar A.P."/>
            <person name="Mule G."/>
            <person name="Ngan C.Y."/>
            <person name="Orejas M."/>
            <person name="Orosz E."/>
            <person name="Ouedraogo J.P."/>
            <person name="Overkamp K.M."/>
            <person name="Park H.-S."/>
            <person name="Perrone G."/>
            <person name="Piumi F."/>
            <person name="Punt P.J."/>
            <person name="Ram A.F."/>
            <person name="Ramon A."/>
            <person name="Rauscher S."/>
            <person name="Record E."/>
            <person name="Riano-Pachon D.M."/>
            <person name="Robert V."/>
            <person name="Roehrig J."/>
            <person name="Ruller R."/>
            <person name="Salamov A."/>
            <person name="Salih N.S."/>
            <person name="Samson R.A."/>
            <person name="Sandor E."/>
            <person name="Sanguinetti M."/>
            <person name="Schuetze T."/>
            <person name="Sepcic K."/>
            <person name="Shelest E."/>
            <person name="Sherlock G."/>
            <person name="Sophianopoulou V."/>
            <person name="Squina F.M."/>
            <person name="Sun H."/>
            <person name="Susca A."/>
            <person name="Todd R.B."/>
            <person name="Tsang A."/>
            <person name="Unkles S.E."/>
            <person name="van de Wiele N."/>
            <person name="van Rossen-Uffink D."/>
            <person name="Oliveira J.V."/>
            <person name="Vesth T.C."/>
            <person name="Visser J."/>
            <person name="Yu J.-H."/>
            <person name="Zhou M."/>
            <person name="Andersen M.R."/>
            <person name="Archer D.B."/>
            <person name="Baker S.E."/>
            <person name="Benoit I."/>
            <person name="Brakhage A.A."/>
            <person name="Braus G.H."/>
            <person name="Fischer R."/>
            <person name="Frisvad J.C."/>
            <person name="Goldman G.H."/>
            <person name="Houbraken J."/>
            <person name="Oakley B."/>
            <person name="Pocsi I."/>
            <person name="Scazzocchio C."/>
            <person name="Seiboth B."/>
            <person name="vanKuyk P.A."/>
            <person name="Wortman J."/>
            <person name="Dyer P.S."/>
            <person name="Grigoriev I.V."/>
        </authorList>
    </citation>
    <scope>NUCLEOTIDE SEQUENCE [LARGE SCALE GENOMIC DNA]</scope>
    <source>
        <strain evidence="6">CBS 506.65</strain>
    </source>
</reference>
<evidence type="ECO:0000256" key="1">
    <source>
        <dbReference type="PIRSR" id="PIRSR640198-1"/>
    </source>
</evidence>
<dbReference type="PANTHER" id="PTHR13504">
    <property type="entry name" value="FIDO DOMAIN-CONTAINING PROTEIN DDB_G0283145"/>
    <property type="match status" value="1"/>
</dbReference>
<dbReference type="GO" id="GO:0005524">
    <property type="term" value="F:ATP binding"/>
    <property type="evidence" value="ECO:0007669"/>
    <property type="project" value="UniProtKB-KW"/>
</dbReference>
<dbReference type="VEuPathDB" id="FungiDB:ASPZODRAFT_89908"/>
<proteinExistence type="predicted"/>
<dbReference type="AlphaFoldDB" id="A0A1L9SSH9"/>
<evidence type="ECO:0000313" key="5">
    <source>
        <dbReference type="EMBL" id="OJJ50083.1"/>
    </source>
</evidence>
<dbReference type="EMBL" id="KV878337">
    <property type="protein sequence ID" value="OJJ50083.1"/>
    <property type="molecule type" value="Genomic_DNA"/>
</dbReference>
<sequence length="291" mass="33086">MDSKTRAYLQIGDETPEELFKKTAGFFDTIQKKLDEKGEDGVRIVTETLTRHLGNVIFGSNYIERAGLNLDETIKICERVFRGEVLHVSHIVRSRREVVQHALALQHIVTEMVARDKPLSEDIILTTHRILTEKIDTPGGASWREYSGKYRSIPVHAGSTNFVAPKFIHKKMQELIHDYNDDVLKAETTQTLDPFAMAAKYCNDFVMIHPFQDGNGRMCRLILNAILLKYAGVAICLGEHDESREEYLNIQRRIGERMEGSGELAALVLKKAMGRYRTLKQKLTGKGERKA</sequence>
<keyword evidence="2" id="KW-0067">ATP-binding</keyword>
<dbReference type="PANTHER" id="PTHR13504:SF38">
    <property type="entry name" value="FIDO DOMAIN-CONTAINING PROTEIN"/>
    <property type="match status" value="1"/>
</dbReference>
<organism evidence="5 6">
    <name type="scientific">Penicilliopsis zonata CBS 506.65</name>
    <dbReference type="NCBI Taxonomy" id="1073090"/>
    <lineage>
        <taxon>Eukaryota</taxon>
        <taxon>Fungi</taxon>
        <taxon>Dikarya</taxon>
        <taxon>Ascomycota</taxon>
        <taxon>Pezizomycotina</taxon>
        <taxon>Eurotiomycetes</taxon>
        <taxon>Eurotiomycetidae</taxon>
        <taxon>Eurotiales</taxon>
        <taxon>Aspergillaceae</taxon>
        <taxon>Penicilliopsis</taxon>
    </lineage>
</organism>
<keyword evidence="2" id="KW-0547">Nucleotide-binding</keyword>
<feature type="binding site" evidence="2">
    <location>
        <begin position="213"/>
        <end position="220"/>
    </location>
    <ligand>
        <name>ATP</name>
        <dbReference type="ChEBI" id="CHEBI:30616"/>
    </ligand>
</feature>
<protein>
    <recommendedName>
        <fullName evidence="4">Fido domain-containing protein</fullName>
    </recommendedName>
</protein>
<evidence type="ECO:0000256" key="2">
    <source>
        <dbReference type="PIRSR" id="PIRSR640198-2"/>
    </source>
</evidence>
<evidence type="ECO:0000256" key="3">
    <source>
        <dbReference type="PIRSR" id="PIRSR640198-3"/>
    </source>
</evidence>
<keyword evidence="6" id="KW-1185">Reference proteome</keyword>
<dbReference type="GeneID" id="34616838"/>